<name>A0A117LZR5_9BACT</name>
<dbReference type="InterPro" id="IPR003159">
    <property type="entry name" value="Lyase_8_central_dom"/>
</dbReference>
<evidence type="ECO:0000256" key="5">
    <source>
        <dbReference type="ARBA" id="ARBA00022837"/>
    </source>
</evidence>
<dbReference type="Gene3D" id="2.70.98.10">
    <property type="match status" value="1"/>
</dbReference>
<dbReference type="AlphaFoldDB" id="A0A117LZR5"/>
<protein>
    <submittedName>
        <fullName evidence="10">Polysaccharide lyase family 8</fullName>
    </submittedName>
</protein>
<comment type="subunit">
    <text evidence="3">Monomer.</text>
</comment>
<proteinExistence type="inferred from homology"/>
<feature type="non-terminal residue" evidence="10">
    <location>
        <position position="1"/>
    </location>
</feature>
<dbReference type="Proteomes" id="UP000053860">
    <property type="component" value="Unassembled WGS sequence"/>
</dbReference>
<dbReference type="EMBL" id="LGGN01000235">
    <property type="protein sequence ID" value="KUK76541.1"/>
    <property type="molecule type" value="Genomic_DNA"/>
</dbReference>
<evidence type="ECO:0000259" key="8">
    <source>
        <dbReference type="Pfam" id="PF02884"/>
    </source>
</evidence>
<dbReference type="GO" id="GO:0005576">
    <property type="term" value="C:extracellular region"/>
    <property type="evidence" value="ECO:0007669"/>
    <property type="project" value="InterPro"/>
</dbReference>
<evidence type="ECO:0000256" key="3">
    <source>
        <dbReference type="ARBA" id="ARBA00011245"/>
    </source>
</evidence>
<dbReference type="PANTHER" id="PTHR38481">
    <property type="entry name" value="HYALURONATE LYASE"/>
    <property type="match status" value="1"/>
</dbReference>
<dbReference type="GO" id="GO:0030246">
    <property type="term" value="F:carbohydrate binding"/>
    <property type="evidence" value="ECO:0007669"/>
    <property type="project" value="InterPro"/>
</dbReference>
<accession>A0A117LZR5</accession>
<dbReference type="SUPFAM" id="SSF48230">
    <property type="entry name" value="Chondroitin AC/alginate lyase"/>
    <property type="match status" value="1"/>
</dbReference>
<dbReference type="PATRIC" id="fig|294710.3.peg.1584"/>
<keyword evidence="6 10" id="KW-0456">Lyase</keyword>
<dbReference type="Pfam" id="PF08124">
    <property type="entry name" value="Lyase_8_N"/>
    <property type="match status" value="1"/>
</dbReference>
<dbReference type="InterPro" id="IPR038970">
    <property type="entry name" value="Lyase_8"/>
</dbReference>
<comment type="similarity">
    <text evidence="2">Belongs to the polysaccharide lyase 8 family.</text>
</comment>
<dbReference type="Pfam" id="PF02278">
    <property type="entry name" value="Lyase_8"/>
    <property type="match status" value="1"/>
</dbReference>
<keyword evidence="4" id="KW-0732">Signal</keyword>
<dbReference type="GO" id="GO:0016837">
    <property type="term" value="F:carbon-oxygen lyase activity, acting on polysaccharides"/>
    <property type="evidence" value="ECO:0007669"/>
    <property type="project" value="UniProtKB-ARBA"/>
</dbReference>
<dbReference type="PANTHER" id="PTHR38481:SF1">
    <property type="entry name" value="HYALURONATE LYASE"/>
    <property type="match status" value="1"/>
</dbReference>
<dbReference type="SUPFAM" id="SSF49863">
    <property type="entry name" value="Hyaluronate lyase-like, C-terminal domain"/>
    <property type="match status" value="1"/>
</dbReference>
<dbReference type="Pfam" id="PF02884">
    <property type="entry name" value="Lyase_8_C"/>
    <property type="match status" value="1"/>
</dbReference>
<dbReference type="InterPro" id="IPR004103">
    <property type="entry name" value="Lyase_8_C"/>
</dbReference>
<evidence type="ECO:0000313" key="11">
    <source>
        <dbReference type="Proteomes" id="UP000053860"/>
    </source>
</evidence>
<sequence>NMVVLARAYNSKSSKFYKNKSVKNTIEQALKNWVDNDYICDNWWHNQIGTPNNLVHVMLLIGDELPKDLVEKTQPIIGRAQIDAPGARPGGDRIKIAGIQAKNLLFIGDRETFDKVIEVIENEIKYVEWIGREYGYTYRLHQAGFVNRSAGGRGIQYGNSFHHRIDGVNNTLSYGLGYADTFVEWAVYTAGTKYSFAPDKLERLVDYFLDGICKTAVYGKFPDPGAKNRSVSRPGTLRPYNAETAENLLLTTNYRKNELQEIADIRNKGTKPTVSHATFFWNTEYFSYQRPDWFTSVRMYSTRNHNMEEPYNSEGLLNHHRGDGANHISRTGDEYYDIFPVFDYQKVPGATIMQKENLPPPTQIQKLGETDFVGAVVDGIYGAVAFDFKSPHDPLIARKSWFFFDEEYVCLGTGISCKQQLPVVTTINQCLLRGDVTLSANNRKSVIEKGEKQFERVDWVFHDGIGYVFPEPAKIQLKNDVATGSWWNISKQSDSPKGEISMNVFMLWINHGTRPSDESYQYIVVPATSLKKMEQNSSKKNIVILANSPEIQAAMNTNLGICQAVFYKGGELEIAENLKLVSDNPGIVMLKMKNKKIDEISVTDPNRELTRFNLSVSAKIEKNGENFNAVWNENSGLTHISIDLPADNYTGESVTINL</sequence>
<feature type="domain" description="Polysaccharide lyase family 8 C-terminal" evidence="8">
    <location>
        <begin position="544"/>
        <end position="610"/>
    </location>
</feature>
<evidence type="ECO:0000259" key="7">
    <source>
        <dbReference type="Pfam" id="PF02278"/>
    </source>
</evidence>
<dbReference type="InterPro" id="IPR012970">
    <property type="entry name" value="Lyase_8_alpha_N"/>
</dbReference>
<evidence type="ECO:0000256" key="6">
    <source>
        <dbReference type="ARBA" id="ARBA00023239"/>
    </source>
</evidence>
<gene>
    <name evidence="10" type="ORF">XD92_1168</name>
</gene>
<evidence type="ECO:0000256" key="1">
    <source>
        <dbReference type="ARBA" id="ARBA00001913"/>
    </source>
</evidence>
<dbReference type="InterPro" id="IPR011013">
    <property type="entry name" value="Gal_mutarotase_sf_dom"/>
</dbReference>
<dbReference type="Gene3D" id="2.60.220.10">
    <property type="entry name" value="Polysaccharide lyase family 8-like, C-terminal"/>
    <property type="match status" value="1"/>
</dbReference>
<evidence type="ECO:0000256" key="2">
    <source>
        <dbReference type="ARBA" id="ARBA00006699"/>
    </source>
</evidence>
<evidence type="ECO:0000313" key="10">
    <source>
        <dbReference type="EMBL" id="KUK76541.1"/>
    </source>
</evidence>
<organism evidence="10 11">
    <name type="scientific">Proteiniphilum acetatigenes</name>
    <dbReference type="NCBI Taxonomy" id="294710"/>
    <lineage>
        <taxon>Bacteria</taxon>
        <taxon>Pseudomonadati</taxon>
        <taxon>Bacteroidota</taxon>
        <taxon>Bacteroidia</taxon>
        <taxon>Bacteroidales</taxon>
        <taxon>Dysgonomonadaceae</taxon>
        <taxon>Proteiniphilum</taxon>
    </lineage>
</organism>
<comment type="caution">
    <text evidence="10">The sequence shown here is derived from an EMBL/GenBank/DDBJ whole genome shotgun (WGS) entry which is preliminary data.</text>
</comment>
<dbReference type="InterPro" id="IPR014718">
    <property type="entry name" value="GH-type_carb-bd"/>
</dbReference>
<dbReference type="GO" id="GO:0005975">
    <property type="term" value="P:carbohydrate metabolic process"/>
    <property type="evidence" value="ECO:0007669"/>
    <property type="project" value="InterPro"/>
</dbReference>
<dbReference type="SUPFAM" id="SSF74650">
    <property type="entry name" value="Galactose mutarotase-like"/>
    <property type="match status" value="1"/>
</dbReference>
<comment type="cofactor">
    <cofactor evidence="1">
        <name>Ca(2+)</name>
        <dbReference type="ChEBI" id="CHEBI:29108"/>
    </cofactor>
</comment>
<evidence type="ECO:0000259" key="9">
    <source>
        <dbReference type="Pfam" id="PF08124"/>
    </source>
</evidence>
<feature type="domain" description="Polysaccharide lyase family 8 central" evidence="7">
    <location>
        <begin position="279"/>
        <end position="529"/>
    </location>
</feature>
<evidence type="ECO:0000256" key="4">
    <source>
        <dbReference type="ARBA" id="ARBA00022729"/>
    </source>
</evidence>
<keyword evidence="5" id="KW-0106">Calcium</keyword>
<dbReference type="InterPro" id="IPR011071">
    <property type="entry name" value="Lyase_8-like_C"/>
</dbReference>
<dbReference type="InterPro" id="IPR008929">
    <property type="entry name" value="Chondroitin_lyas"/>
</dbReference>
<feature type="domain" description="Polysaccharide lyase 8 N-terminal alpha-helical" evidence="9">
    <location>
        <begin position="4"/>
        <end position="127"/>
    </location>
</feature>
<dbReference type="Gene3D" id="1.50.10.100">
    <property type="entry name" value="Chondroitin AC/alginate lyase"/>
    <property type="match status" value="1"/>
</dbReference>
<reference evidence="11" key="1">
    <citation type="journal article" date="2015" name="MBio">
        <title>Genome-Resolved Metagenomic Analysis Reveals Roles for Candidate Phyla and Other Microbial Community Members in Biogeochemical Transformations in Oil Reservoirs.</title>
        <authorList>
            <person name="Hu P."/>
            <person name="Tom L."/>
            <person name="Singh A."/>
            <person name="Thomas B.C."/>
            <person name="Baker B.J."/>
            <person name="Piceno Y.M."/>
            <person name="Andersen G.L."/>
            <person name="Banfield J.F."/>
        </authorList>
    </citation>
    <scope>NUCLEOTIDE SEQUENCE [LARGE SCALE GENOMIC DNA]</scope>
</reference>